<evidence type="ECO:0000259" key="2">
    <source>
        <dbReference type="Pfam" id="PF02517"/>
    </source>
</evidence>
<gene>
    <name evidence="3" type="ORF">I9026_05105</name>
</gene>
<reference evidence="3 4" key="1">
    <citation type="submission" date="2020-12" db="EMBL/GenBank/DDBJ databases">
        <title>Genomic analysis of Staphylococcus felis from a cat with skin infection.</title>
        <authorList>
            <person name="Aslantas O."/>
            <person name="Keskin O."/>
            <person name="Buyukaltay K."/>
            <person name="Gullu Yucetepe A."/>
        </authorList>
    </citation>
    <scope>NUCLEOTIDE SEQUENCE [LARGE SCALE GENOMIC DNA]</scope>
    <source>
        <strain evidence="3 4">HARRANVET</strain>
    </source>
</reference>
<name>A0ABS0QNY8_9STAP</name>
<accession>A0ABS0QNY8</accession>
<dbReference type="Proteomes" id="UP000597038">
    <property type="component" value="Unassembled WGS sequence"/>
</dbReference>
<proteinExistence type="predicted"/>
<keyword evidence="1" id="KW-0812">Transmembrane</keyword>
<dbReference type="GO" id="GO:0008237">
    <property type="term" value="F:metallopeptidase activity"/>
    <property type="evidence" value="ECO:0007669"/>
    <property type="project" value="UniProtKB-KW"/>
</dbReference>
<keyword evidence="1" id="KW-1133">Transmembrane helix</keyword>
<evidence type="ECO:0000256" key="1">
    <source>
        <dbReference type="SAM" id="Phobius"/>
    </source>
</evidence>
<evidence type="ECO:0000313" key="4">
    <source>
        <dbReference type="Proteomes" id="UP000597038"/>
    </source>
</evidence>
<protein>
    <submittedName>
        <fullName evidence="3">CPBP family intramembrane metalloprotease</fullName>
    </submittedName>
</protein>
<keyword evidence="1" id="KW-0472">Membrane</keyword>
<comment type="caution">
    <text evidence="3">The sequence shown here is derived from an EMBL/GenBank/DDBJ whole genome shotgun (WGS) entry which is preliminary data.</text>
</comment>
<evidence type="ECO:0000313" key="3">
    <source>
        <dbReference type="EMBL" id="MBH9580746.1"/>
    </source>
</evidence>
<feature type="transmembrane region" description="Helical" evidence="1">
    <location>
        <begin position="56"/>
        <end position="73"/>
    </location>
</feature>
<dbReference type="EMBL" id="JAEDAQ010000006">
    <property type="protein sequence ID" value="MBH9580746.1"/>
    <property type="molecule type" value="Genomic_DNA"/>
</dbReference>
<sequence length="97" mass="11557">MIAFFVILNYLIAWEEELVYRLLIPRMLEMLVTNLFIICLFQGLIFTYMGHPESNFIDNLIFRLPLSFILYFITKKTNSIFLATTIHSIWNIVLSYL</sequence>
<feature type="domain" description="CAAX prenyl protease 2/Lysostaphin resistance protein A-like" evidence="2">
    <location>
        <begin position="2"/>
        <end position="93"/>
    </location>
</feature>
<organism evidence="3 4">
    <name type="scientific">Staphylococcus felis</name>
    <dbReference type="NCBI Taxonomy" id="46127"/>
    <lineage>
        <taxon>Bacteria</taxon>
        <taxon>Bacillati</taxon>
        <taxon>Bacillota</taxon>
        <taxon>Bacilli</taxon>
        <taxon>Bacillales</taxon>
        <taxon>Staphylococcaceae</taxon>
        <taxon>Staphylococcus</taxon>
    </lineage>
</organism>
<feature type="transmembrane region" description="Helical" evidence="1">
    <location>
        <begin position="31"/>
        <end position="50"/>
    </location>
</feature>
<dbReference type="Pfam" id="PF02517">
    <property type="entry name" value="Rce1-like"/>
    <property type="match status" value="1"/>
</dbReference>
<dbReference type="InterPro" id="IPR003675">
    <property type="entry name" value="Rce1/LyrA-like_dom"/>
</dbReference>
<keyword evidence="4" id="KW-1185">Reference proteome</keyword>
<keyword evidence="3" id="KW-0645">Protease</keyword>
<keyword evidence="3" id="KW-0482">Metalloprotease</keyword>
<keyword evidence="3" id="KW-0378">Hydrolase</keyword>